<evidence type="ECO:0000313" key="4">
    <source>
        <dbReference type="EMBL" id="RST97842.1"/>
    </source>
</evidence>
<evidence type="ECO:0000313" key="5">
    <source>
        <dbReference type="Proteomes" id="UP000287239"/>
    </source>
</evidence>
<keyword evidence="5" id="KW-1185">Reference proteome</keyword>
<dbReference type="GO" id="GO:0003677">
    <property type="term" value="F:DNA binding"/>
    <property type="evidence" value="ECO:0007669"/>
    <property type="project" value="UniProtKB-UniRule"/>
</dbReference>
<dbReference type="InterPro" id="IPR023772">
    <property type="entry name" value="DNA-bd_HTH_TetR-type_CS"/>
</dbReference>
<comment type="caution">
    <text evidence="4">The sequence shown here is derived from an EMBL/GenBank/DDBJ whole genome shotgun (WGS) entry which is preliminary data.</text>
</comment>
<proteinExistence type="predicted"/>
<dbReference type="Gene3D" id="1.10.357.10">
    <property type="entry name" value="Tetracycline Repressor, domain 2"/>
    <property type="match status" value="1"/>
</dbReference>
<dbReference type="AlphaFoldDB" id="A0A429ZVS9"/>
<evidence type="ECO:0000256" key="2">
    <source>
        <dbReference type="PROSITE-ProRule" id="PRU00335"/>
    </source>
</evidence>
<name>A0A429ZVS9_9ENTE</name>
<reference evidence="4 5" key="1">
    <citation type="submission" date="2017-05" db="EMBL/GenBank/DDBJ databases">
        <title>Vagococcus spp. assemblies.</title>
        <authorList>
            <person name="Gulvik C.A."/>
        </authorList>
    </citation>
    <scope>NUCLEOTIDE SEQUENCE [LARGE SCALE GENOMIC DNA]</scope>
    <source>
        <strain evidence="4 5">NCFB 2777</strain>
    </source>
</reference>
<feature type="domain" description="HTH tetR-type" evidence="3">
    <location>
        <begin position="17"/>
        <end position="77"/>
    </location>
</feature>
<dbReference type="PROSITE" id="PS50977">
    <property type="entry name" value="HTH_TETR_2"/>
    <property type="match status" value="1"/>
</dbReference>
<dbReference type="PANTHER" id="PTHR43479">
    <property type="entry name" value="ACREF/ENVCD OPERON REPRESSOR-RELATED"/>
    <property type="match status" value="1"/>
</dbReference>
<keyword evidence="1 2" id="KW-0238">DNA-binding</keyword>
<accession>A0A429ZVS9</accession>
<feature type="DNA-binding region" description="H-T-H motif" evidence="2">
    <location>
        <begin position="40"/>
        <end position="59"/>
    </location>
</feature>
<organism evidence="4 5">
    <name type="scientific">Vagococcus salmoninarum</name>
    <dbReference type="NCBI Taxonomy" id="2739"/>
    <lineage>
        <taxon>Bacteria</taxon>
        <taxon>Bacillati</taxon>
        <taxon>Bacillota</taxon>
        <taxon>Bacilli</taxon>
        <taxon>Lactobacillales</taxon>
        <taxon>Enterococcaceae</taxon>
        <taxon>Vagococcus</taxon>
    </lineage>
</organism>
<dbReference type="PROSITE" id="PS01081">
    <property type="entry name" value="HTH_TETR_1"/>
    <property type="match status" value="1"/>
</dbReference>
<evidence type="ECO:0000256" key="1">
    <source>
        <dbReference type="ARBA" id="ARBA00023125"/>
    </source>
</evidence>
<dbReference type="OrthoDB" id="9780824at2"/>
<sequence length="203" mass="23607">MFEERCKVLEPKTEKGRESLERICLEAERLFAEKGYHATSIKEIMANANLGTGTFYIYFTDKLTLYKKLLTTYSHTIRRNIALKVETATTRKEAEKLGILAYLETVAENPSIYNIIWESLYIERSLFDNYYKDFANSYIKQLEKAQFADEIEQDIDVELVAYMLIGISNFVGLRYAVFEDNSQRFPEIAEEIVNILDAGLFKK</sequence>
<dbReference type="SUPFAM" id="SSF46689">
    <property type="entry name" value="Homeodomain-like"/>
    <property type="match status" value="1"/>
</dbReference>
<evidence type="ECO:0000259" key="3">
    <source>
        <dbReference type="PROSITE" id="PS50977"/>
    </source>
</evidence>
<gene>
    <name evidence="4" type="ORF">CBF35_00690</name>
</gene>
<dbReference type="InterPro" id="IPR009057">
    <property type="entry name" value="Homeodomain-like_sf"/>
</dbReference>
<protein>
    <recommendedName>
        <fullName evidence="3">HTH tetR-type domain-containing protein</fullName>
    </recommendedName>
</protein>
<dbReference type="Gene3D" id="1.10.10.60">
    <property type="entry name" value="Homeodomain-like"/>
    <property type="match status" value="1"/>
</dbReference>
<dbReference type="InterPro" id="IPR050624">
    <property type="entry name" value="HTH-type_Tx_Regulator"/>
</dbReference>
<dbReference type="SUPFAM" id="SSF48498">
    <property type="entry name" value="Tetracyclin repressor-like, C-terminal domain"/>
    <property type="match status" value="1"/>
</dbReference>
<dbReference type="EMBL" id="NGJU01000001">
    <property type="protein sequence ID" value="RST97842.1"/>
    <property type="molecule type" value="Genomic_DNA"/>
</dbReference>
<dbReference type="Pfam" id="PF00440">
    <property type="entry name" value="TetR_N"/>
    <property type="match status" value="1"/>
</dbReference>
<dbReference type="InterPro" id="IPR036271">
    <property type="entry name" value="Tet_transcr_reg_TetR-rel_C_sf"/>
</dbReference>
<dbReference type="Proteomes" id="UP000287239">
    <property type="component" value="Unassembled WGS sequence"/>
</dbReference>
<dbReference type="InterPro" id="IPR001647">
    <property type="entry name" value="HTH_TetR"/>
</dbReference>
<dbReference type="PANTHER" id="PTHR43479:SF11">
    <property type="entry name" value="ACREF_ENVCD OPERON REPRESSOR-RELATED"/>
    <property type="match status" value="1"/>
</dbReference>